<feature type="chain" id="PRO_5026914226" description="Porin" evidence="1">
    <location>
        <begin position="19"/>
        <end position="318"/>
    </location>
</feature>
<feature type="signal peptide" evidence="1">
    <location>
        <begin position="1"/>
        <end position="18"/>
    </location>
</feature>
<protein>
    <recommendedName>
        <fullName evidence="4">Porin</fullName>
    </recommendedName>
</protein>
<evidence type="ECO:0000313" key="2">
    <source>
        <dbReference type="EMBL" id="KAB1080283.1"/>
    </source>
</evidence>
<dbReference type="InterPro" id="IPR010239">
    <property type="entry name" value="CHP02001"/>
</dbReference>
<organism evidence="2 3">
    <name type="scientific">Methylobacterium soli</name>
    <dbReference type="NCBI Taxonomy" id="553447"/>
    <lineage>
        <taxon>Bacteria</taxon>
        <taxon>Pseudomonadati</taxon>
        <taxon>Pseudomonadota</taxon>
        <taxon>Alphaproteobacteria</taxon>
        <taxon>Hyphomicrobiales</taxon>
        <taxon>Methylobacteriaceae</taxon>
        <taxon>Methylobacterium</taxon>
    </lineage>
</organism>
<keyword evidence="1" id="KW-0732">Signal</keyword>
<dbReference type="Pfam" id="PF09694">
    <property type="entry name" value="Gcw_chp"/>
    <property type="match status" value="1"/>
</dbReference>
<proteinExistence type="predicted"/>
<dbReference type="AlphaFoldDB" id="A0A6L3T513"/>
<evidence type="ECO:0008006" key="4">
    <source>
        <dbReference type="Google" id="ProtNLM"/>
    </source>
</evidence>
<gene>
    <name evidence="2" type="ORF">F6X53_06160</name>
</gene>
<dbReference type="EMBL" id="VZZK01000005">
    <property type="protein sequence ID" value="KAB1080283.1"/>
    <property type="molecule type" value="Genomic_DNA"/>
</dbReference>
<keyword evidence="3" id="KW-1185">Reference proteome</keyword>
<dbReference type="Proteomes" id="UP000474159">
    <property type="component" value="Unassembled WGS sequence"/>
</dbReference>
<name>A0A6L3T513_9HYPH</name>
<sequence>MLSLLVAGVPALASGARAADVPDSKISDSKIPAPKTLPPEAAAANTDIGWAFSARVVSDYNFFGITYSNHQPAVQAYGELQFFDNFAYVAAAVSSTYLPTLPSPPIEFDVSGGFRPKFGDLTADIGVIGFLYLGERRLVVDNVIWTPASYNSVLAYTKLSYPIGDFVLGANTYYSPNIGGAGVQMNYTAGLLRYNIPENALGFLPAGLSVSGEFGRYSFLNRSDSRVFYDFKYPSFNYGNVGISYNFDKFTLDLRFHKTDLSKSDCFVATTDPRGVYSGSGRSNWCGSAIIGSLQFDISSAGAGVFDSPKPLETAPPR</sequence>
<reference evidence="2 3" key="1">
    <citation type="submission" date="2019-09" db="EMBL/GenBank/DDBJ databases">
        <title>YIM 48816 draft genome.</title>
        <authorList>
            <person name="Jiang L."/>
        </authorList>
    </citation>
    <scope>NUCLEOTIDE SEQUENCE [LARGE SCALE GENOMIC DNA]</scope>
    <source>
        <strain evidence="2 3">YIM 48816</strain>
    </source>
</reference>
<accession>A0A6L3T513</accession>
<evidence type="ECO:0000313" key="3">
    <source>
        <dbReference type="Proteomes" id="UP000474159"/>
    </source>
</evidence>
<evidence type="ECO:0000256" key="1">
    <source>
        <dbReference type="SAM" id="SignalP"/>
    </source>
</evidence>
<dbReference type="OrthoDB" id="9793561at2"/>
<comment type="caution">
    <text evidence="2">The sequence shown here is derived from an EMBL/GenBank/DDBJ whole genome shotgun (WGS) entry which is preliminary data.</text>
</comment>